<sequence length="231" mass="25960">MKKYSKRFKIIVSVLLIVVVVSSLALPVLADSNIISGGLSKVGSVLRSNEPSKKVEREEEKPQTLTQDITTPKETDNQVEAIKAKAAENRKHRLKQQDEFNYAQKDVEELLLSGATLEDIYRSDEIGNQLLVNPKELIKTKRAGKENWDDIEKDVTEQKQKQLKTLIKKHANLEKKFAGKTISDAEKLEILQQVETNPDLVSDDIIATFKEEGRSGLQKLHDKNSKGKGGK</sequence>
<accession>A0ABQ2BRG2</accession>
<evidence type="ECO:0000313" key="2">
    <source>
        <dbReference type="EMBL" id="GGI45789.1"/>
    </source>
</evidence>
<evidence type="ECO:0000256" key="1">
    <source>
        <dbReference type="SAM" id="MobiDB-lite"/>
    </source>
</evidence>
<keyword evidence="3" id="KW-1185">Reference proteome</keyword>
<organism evidence="2 3">
    <name type="scientific">Paenibacillus marchantiophytorum</name>
    <dbReference type="NCBI Taxonomy" id="1619310"/>
    <lineage>
        <taxon>Bacteria</taxon>
        <taxon>Bacillati</taxon>
        <taxon>Bacillota</taxon>
        <taxon>Bacilli</taxon>
        <taxon>Bacillales</taxon>
        <taxon>Paenibacillaceae</taxon>
        <taxon>Paenibacillus</taxon>
    </lineage>
</organism>
<gene>
    <name evidence="2" type="ORF">GCM10008018_13880</name>
</gene>
<dbReference type="EMBL" id="BMHE01000005">
    <property type="protein sequence ID" value="GGI45789.1"/>
    <property type="molecule type" value="Genomic_DNA"/>
</dbReference>
<dbReference type="Proteomes" id="UP000615455">
    <property type="component" value="Unassembled WGS sequence"/>
</dbReference>
<feature type="compositionally biased region" description="Basic and acidic residues" evidence="1">
    <location>
        <begin position="50"/>
        <end position="62"/>
    </location>
</feature>
<evidence type="ECO:0000313" key="3">
    <source>
        <dbReference type="Proteomes" id="UP000615455"/>
    </source>
</evidence>
<proteinExistence type="predicted"/>
<comment type="caution">
    <text evidence="2">The sequence shown here is derived from an EMBL/GenBank/DDBJ whole genome shotgun (WGS) entry which is preliminary data.</text>
</comment>
<name>A0ABQ2BRG2_9BACL</name>
<reference evidence="3" key="1">
    <citation type="journal article" date="2019" name="Int. J. Syst. Evol. Microbiol.">
        <title>The Global Catalogue of Microorganisms (GCM) 10K type strain sequencing project: providing services to taxonomists for standard genome sequencing and annotation.</title>
        <authorList>
            <consortium name="The Broad Institute Genomics Platform"/>
            <consortium name="The Broad Institute Genome Sequencing Center for Infectious Disease"/>
            <person name="Wu L."/>
            <person name="Ma J."/>
        </authorList>
    </citation>
    <scope>NUCLEOTIDE SEQUENCE [LARGE SCALE GENOMIC DNA]</scope>
    <source>
        <strain evidence="3">CGMCC 1.15043</strain>
    </source>
</reference>
<feature type="region of interest" description="Disordered" evidence="1">
    <location>
        <begin position="46"/>
        <end position="66"/>
    </location>
</feature>
<protein>
    <submittedName>
        <fullName evidence="2">Uncharacterized protein</fullName>
    </submittedName>
</protein>
<dbReference type="RefSeq" id="WP_189009608.1">
    <property type="nucleotide sequence ID" value="NZ_BMHE01000005.1"/>
</dbReference>